<proteinExistence type="predicted"/>
<dbReference type="OrthoDB" id="10020333at2759"/>
<organism evidence="2 3">
    <name type="scientific">Endocarpon pusillum (strain Z07020 / HMAS-L-300199)</name>
    <name type="common">Lichen-forming fungus</name>
    <dbReference type="NCBI Taxonomy" id="1263415"/>
    <lineage>
        <taxon>Eukaryota</taxon>
        <taxon>Fungi</taxon>
        <taxon>Dikarya</taxon>
        <taxon>Ascomycota</taxon>
        <taxon>Pezizomycotina</taxon>
        <taxon>Eurotiomycetes</taxon>
        <taxon>Chaetothyriomycetidae</taxon>
        <taxon>Verrucariales</taxon>
        <taxon>Verrucariaceae</taxon>
        <taxon>Endocarpon</taxon>
    </lineage>
</organism>
<keyword evidence="3" id="KW-1185">Reference proteome</keyword>
<protein>
    <submittedName>
        <fullName evidence="2">Uncharacterized protein</fullName>
    </submittedName>
</protein>
<dbReference type="GeneID" id="19241632"/>
<name>U1HPG8_ENDPU</name>
<feature type="compositionally biased region" description="Acidic residues" evidence="1">
    <location>
        <begin position="35"/>
        <end position="63"/>
    </location>
</feature>
<dbReference type="eggNOG" id="ENOG502SXZE">
    <property type="taxonomic scope" value="Eukaryota"/>
</dbReference>
<dbReference type="Proteomes" id="UP000019373">
    <property type="component" value="Unassembled WGS sequence"/>
</dbReference>
<dbReference type="RefSeq" id="XP_007803408.1">
    <property type="nucleotide sequence ID" value="XM_007805217.1"/>
</dbReference>
<feature type="region of interest" description="Disordered" evidence="1">
    <location>
        <begin position="1"/>
        <end position="63"/>
    </location>
</feature>
<dbReference type="EMBL" id="KE721277">
    <property type="protein sequence ID" value="ERF70954.1"/>
    <property type="molecule type" value="Genomic_DNA"/>
</dbReference>
<feature type="compositionally biased region" description="Polar residues" evidence="1">
    <location>
        <begin position="1"/>
        <end position="10"/>
    </location>
</feature>
<gene>
    <name evidence="2" type="ORF">EPUS_06739</name>
</gene>
<accession>U1HPG8</accession>
<dbReference type="HOGENOM" id="CLU_2109000_0_0_1"/>
<dbReference type="AlphaFoldDB" id="U1HPG8"/>
<sequence>MAQKVAYTNENDAHHMQYSRGARNTADNHRIHIVEDEEEDEENLSEEDEDEDGESEDEVDESVIEDMRKLEESFRGISRKYRLINRIGEGENWVLAVFSEKAYHLIETRYILHCI</sequence>
<evidence type="ECO:0000313" key="2">
    <source>
        <dbReference type="EMBL" id="ERF70954.1"/>
    </source>
</evidence>
<evidence type="ECO:0000313" key="3">
    <source>
        <dbReference type="Proteomes" id="UP000019373"/>
    </source>
</evidence>
<reference evidence="3" key="1">
    <citation type="journal article" date="2014" name="BMC Genomics">
        <title>Genome characteristics reveal the impact of lichenization on lichen-forming fungus Endocarpon pusillum Hedwig (Verrucariales, Ascomycota).</title>
        <authorList>
            <person name="Wang Y.-Y."/>
            <person name="Liu B."/>
            <person name="Zhang X.-Y."/>
            <person name="Zhou Q.-M."/>
            <person name="Zhang T."/>
            <person name="Li H."/>
            <person name="Yu Y.-F."/>
            <person name="Zhang X.-L."/>
            <person name="Hao X.-Y."/>
            <person name="Wang M."/>
            <person name="Wang L."/>
            <person name="Wei J.-C."/>
        </authorList>
    </citation>
    <scope>NUCLEOTIDE SEQUENCE [LARGE SCALE GENOMIC DNA]</scope>
    <source>
        <strain evidence="3">Z07020 / HMAS-L-300199</strain>
    </source>
</reference>
<evidence type="ECO:0000256" key="1">
    <source>
        <dbReference type="SAM" id="MobiDB-lite"/>
    </source>
</evidence>